<dbReference type="AlphaFoldDB" id="A0A368R8K0"/>
<accession>A0A368R8K0</accession>
<reference evidence="1" key="2">
    <citation type="submission" date="2015-07" db="EMBL/GenBank/DDBJ databases">
        <authorList>
            <person name="Noorani M."/>
        </authorList>
    </citation>
    <scope>NUCLEOTIDE SEQUENCE</scope>
    <source>
        <strain evidence="1">Yugu1</strain>
    </source>
</reference>
<evidence type="ECO:0000313" key="1">
    <source>
        <dbReference type="EMBL" id="RCV26525.1"/>
    </source>
</evidence>
<gene>
    <name evidence="1" type="ORF">SETIT_5G252600v2</name>
</gene>
<name>A0A368R8K0_SETIT</name>
<protein>
    <submittedName>
        <fullName evidence="1">Uncharacterized protein</fullName>
    </submittedName>
</protein>
<proteinExistence type="predicted"/>
<reference evidence="1" key="1">
    <citation type="journal article" date="2012" name="Nat. Biotechnol.">
        <title>Reference genome sequence of the model plant Setaria.</title>
        <authorList>
            <person name="Bennetzen J.L."/>
            <person name="Schmutz J."/>
            <person name="Wang H."/>
            <person name="Percifield R."/>
            <person name="Hawkins J."/>
            <person name="Pontaroli A.C."/>
            <person name="Estep M."/>
            <person name="Feng L."/>
            <person name="Vaughn J.N."/>
            <person name="Grimwood J."/>
            <person name="Jenkins J."/>
            <person name="Barry K."/>
            <person name="Lindquist E."/>
            <person name="Hellsten U."/>
            <person name="Deshpande S."/>
            <person name="Wang X."/>
            <person name="Wu X."/>
            <person name="Mitros T."/>
            <person name="Triplett J."/>
            <person name="Yang X."/>
            <person name="Ye C.Y."/>
            <person name="Mauro-Herrera M."/>
            <person name="Wang L."/>
            <person name="Li P."/>
            <person name="Sharma M."/>
            <person name="Sharma R."/>
            <person name="Ronald P.C."/>
            <person name="Panaud O."/>
            <person name="Kellogg E.A."/>
            <person name="Brutnell T.P."/>
            <person name="Doust A.N."/>
            <person name="Tuskan G.A."/>
            <person name="Rokhsar D."/>
            <person name="Devos K.M."/>
        </authorList>
    </citation>
    <scope>NUCLEOTIDE SEQUENCE [LARGE SCALE GENOMIC DNA]</scope>
    <source>
        <strain evidence="1">Yugu1</strain>
    </source>
</reference>
<dbReference type="EMBL" id="CM003532">
    <property type="protein sequence ID" value="RCV26525.1"/>
    <property type="molecule type" value="Genomic_DNA"/>
</dbReference>
<sequence length="49" mass="5595">MRAERVLDEAEEEELGKRSPLRSLVGKTRWRSSPMTSIGKTFSKLWSSA</sequence>
<organism evidence="1">
    <name type="scientific">Setaria italica</name>
    <name type="common">Foxtail millet</name>
    <name type="synonym">Panicum italicum</name>
    <dbReference type="NCBI Taxonomy" id="4555"/>
    <lineage>
        <taxon>Eukaryota</taxon>
        <taxon>Viridiplantae</taxon>
        <taxon>Streptophyta</taxon>
        <taxon>Embryophyta</taxon>
        <taxon>Tracheophyta</taxon>
        <taxon>Spermatophyta</taxon>
        <taxon>Magnoliopsida</taxon>
        <taxon>Liliopsida</taxon>
        <taxon>Poales</taxon>
        <taxon>Poaceae</taxon>
        <taxon>PACMAD clade</taxon>
        <taxon>Panicoideae</taxon>
        <taxon>Panicodae</taxon>
        <taxon>Paniceae</taxon>
        <taxon>Cenchrinae</taxon>
        <taxon>Setaria</taxon>
    </lineage>
</organism>